<dbReference type="CDD" id="cd00093">
    <property type="entry name" value="HTH_XRE"/>
    <property type="match status" value="1"/>
</dbReference>
<dbReference type="Proteomes" id="UP000095454">
    <property type="component" value="Unassembled WGS sequence"/>
</dbReference>
<keyword evidence="1" id="KW-0805">Transcription regulation</keyword>
<evidence type="ECO:0000313" key="6">
    <source>
        <dbReference type="Proteomes" id="UP000095454"/>
    </source>
</evidence>
<dbReference type="InterPro" id="IPR050807">
    <property type="entry name" value="TransReg_Diox_bact_type"/>
</dbReference>
<name>A0A174I948_9ACTN</name>
<evidence type="ECO:0000256" key="1">
    <source>
        <dbReference type="ARBA" id="ARBA00023015"/>
    </source>
</evidence>
<dbReference type="InterPro" id="IPR001387">
    <property type="entry name" value="Cro/C1-type_HTH"/>
</dbReference>
<dbReference type="PANTHER" id="PTHR46797">
    <property type="entry name" value="HTH-TYPE TRANSCRIPTIONAL REGULATOR"/>
    <property type="match status" value="1"/>
</dbReference>
<feature type="domain" description="HTH cro/C1-type" evidence="4">
    <location>
        <begin position="14"/>
        <end position="68"/>
    </location>
</feature>
<reference evidence="5 6" key="1">
    <citation type="submission" date="2015-09" db="EMBL/GenBank/DDBJ databases">
        <authorList>
            <consortium name="Pathogen Informatics"/>
        </authorList>
    </citation>
    <scope>NUCLEOTIDE SEQUENCE [LARGE SCALE GENOMIC DNA]</scope>
    <source>
        <strain evidence="5 6">2789STDY5834902</strain>
    </source>
</reference>
<evidence type="ECO:0000313" key="5">
    <source>
        <dbReference type="EMBL" id="CUO83654.1"/>
    </source>
</evidence>
<protein>
    <submittedName>
        <fullName evidence="5">Anaerobic benzoate catabolism transcriptional regulator</fullName>
    </submittedName>
</protein>
<sequence>MTELDPKMRVGLRIKELRGELGMSQEAFAYSIEMSRTYFAEVETGKRNVSIENIERIAGGLGVSLRGFFDSDLFDG</sequence>
<dbReference type="InterPro" id="IPR010982">
    <property type="entry name" value="Lambda_DNA-bd_dom_sf"/>
</dbReference>
<dbReference type="Pfam" id="PF01381">
    <property type="entry name" value="HTH_3"/>
    <property type="match status" value="1"/>
</dbReference>
<dbReference type="PROSITE" id="PS50943">
    <property type="entry name" value="HTH_CROC1"/>
    <property type="match status" value="1"/>
</dbReference>
<dbReference type="RefSeq" id="WP_055250302.1">
    <property type="nucleotide sequence ID" value="NZ_CABIXX010000002.1"/>
</dbReference>
<dbReference type="GO" id="GO:0005829">
    <property type="term" value="C:cytosol"/>
    <property type="evidence" value="ECO:0007669"/>
    <property type="project" value="TreeGrafter"/>
</dbReference>
<evidence type="ECO:0000259" key="4">
    <source>
        <dbReference type="PROSITE" id="PS50943"/>
    </source>
</evidence>
<dbReference type="GO" id="GO:0003677">
    <property type="term" value="F:DNA binding"/>
    <property type="evidence" value="ECO:0007669"/>
    <property type="project" value="UniProtKB-KW"/>
</dbReference>
<dbReference type="Gene3D" id="1.10.260.40">
    <property type="entry name" value="lambda repressor-like DNA-binding domains"/>
    <property type="match status" value="1"/>
</dbReference>
<gene>
    <name evidence="5" type="ORF">ERS852514_00238</name>
</gene>
<dbReference type="AlphaFoldDB" id="A0A174I948"/>
<evidence type="ECO:0000256" key="2">
    <source>
        <dbReference type="ARBA" id="ARBA00023125"/>
    </source>
</evidence>
<dbReference type="EMBL" id="CZAQ01000002">
    <property type="protein sequence ID" value="CUO83654.1"/>
    <property type="molecule type" value="Genomic_DNA"/>
</dbReference>
<dbReference type="PANTHER" id="PTHR46797:SF23">
    <property type="entry name" value="HTH-TYPE TRANSCRIPTIONAL REGULATOR SUTR"/>
    <property type="match status" value="1"/>
</dbReference>
<organism evidence="5 6">
    <name type="scientific">Collinsella aerofaciens</name>
    <dbReference type="NCBI Taxonomy" id="74426"/>
    <lineage>
        <taxon>Bacteria</taxon>
        <taxon>Bacillati</taxon>
        <taxon>Actinomycetota</taxon>
        <taxon>Coriobacteriia</taxon>
        <taxon>Coriobacteriales</taxon>
        <taxon>Coriobacteriaceae</taxon>
        <taxon>Collinsella</taxon>
    </lineage>
</organism>
<dbReference type="SMART" id="SM00530">
    <property type="entry name" value="HTH_XRE"/>
    <property type="match status" value="1"/>
</dbReference>
<evidence type="ECO:0000256" key="3">
    <source>
        <dbReference type="ARBA" id="ARBA00023163"/>
    </source>
</evidence>
<keyword evidence="2" id="KW-0238">DNA-binding</keyword>
<accession>A0A174I948</accession>
<proteinExistence type="predicted"/>
<keyword evidence="3" id="KW-0804">Transcription</keyword>
<dbReference type="SUPFAM" id="SSF47413">
    <property type="entry name" value="lambda repressor-like DNA-binding domains"/>
    <property type="match status" value="1"/>
</dbReference>
<dbReference type="GO" id="GO:0003700">
    <property type="term" value="F:DNA-binding transcription factor activity"/>
    <property type="evidence" value="ECO:0007669"/>
    <property type="project" value="TreeGrafter"/>
</dbReference>